<keyword evidence="4" id="KW-0808">Transferase</keyword>
<dbReference type="PANTHER" id="PTHR13778">
    <property type="entry name" value="GLYCOSYLTRANSFERASE 8 DOMAIN-CONTAINING PROTEIN"/>
    <property type="match status" value="1"/>
</dbReference>
<dbReference type="GO" id="GO:0016757">
    <property type="term" value="F:glycosyltransferase activity"/>
    <property type="evidence" value="ECO:0007669"/>
    <property type="project" value="UniProtKB-KW"/>
</dbReference>
<keyword evidence="3" id="KW-0328">Glycosyltransferase</keyword>
<dbReference type="InterPro" id="IPR029044">
    <property type="entry name" value="Nucleotide-diphossugar_trans"/>
</dbReference>
<sequence length="100" mass="10740">MAAPNSEAAVRPAMSHPTSLRCTLSASLCPFCSSSVLGLISSSSSLHPRRPLNYARNYLPHLLPLCFRRVVYLDSDLLLVDDIAKLSATPLGYSIVLAAP</sequence>
<reference evidence="6 7" key="1">
    <citation type="submission" date="2024-01" db="EMBL/GenBank/DDBJ databases">
        <title>Genome assemblies of Stephania.</title>
        <authorList>
            <person name="Yang L."/>
        </authorList>
    </citation>
    <scope>NUCLEOTIDE SEQUENCE [LARGE SCALE GENOMIC DNA]</scope>
    <source>
        <strain evidence="6">JXDWG</strain>
        <tissue evidence="6">Leaf</tissue>
    </source>
</reference>
<comment type="similarity">
    <text evidence="2 5">Belongs to the glycosyltransferase 8 family.</text>
</comment>
<dbReference type="Pfam" id="PF01501">
    <property type="entry name" value="Glyco_transf_8"/>
    <property type="match status" value="1"/>
</dbReference>
<dbReference type="SUPFAM" id="SSF53448">
    <property type="entry name" value="Nucleotide-diphospho-sugar transferases"/>
    <property type="match status" value="1"/>
</dbReference>
<evidence type="ECO:0000256" key="2">
    <source>
        <dbReference type="ARBA" id="ARBA00006351"/>
    </source>
</evidence>
<dbReference type="InterPro" id="IPR002495">
    <property type="entry name" value="Glyco_trans_8"/>
</dbReference>
<organism evidence="6 7">
    <name type="scientific">Stephania cephalantha</name>
    <dbReference type="NCBI Taxonomy" id="152367"/>
    <lineage>
        <taxon>Eukaryota</taxon>
        <taxon>Viridiplantae</taxon>
        <taxon>Streptophyta</taxon>
        <taxon>Embryophyta</taxon>
        <taxon>Tracheophyta</taxon>
        <taxon>Spermatophyta</taxon>
        <taxon>Magnoliopsida</taxon>
        <taxon>Ranunculales</taxon>
        <taxon>Menispermaceae</taxon>
        <taxon>Menispermoideae</taxon>
        <taxon>Cissampelideae</taxon>
        <taxon>Stephania</taxon>
    </lineage>
</organism>
<evidence type="ECO:0000313" key="6">
    <source>
        <dbReference type="EMBL" id="KAK9148992.1"/>
    </source>
</evidence>
<dbReference type="EC" id="2.4.1.-" evidence="5"/>
<comment type="caution">
    <text evidence="6">The sequence shown here is derived from an EMBL/GenBank/DDBJ whole genome shotgun (WGS) entry which is preliminary data.</text>
</comment>
<evidence type="ECO:0000256" key="1">
    <source>
        <dbReference type="ARBA" id="ARBA00004877"/>
    </source>
</evidence>
<dbReference type="PANTHER" id="PTHR13778:SF16">
    <property type="entry name" value="GALACTURONOSYLTRANSFERASE-LIKE 1-RELATED"/>
    <property type="match status" value="1"/>
</dbReference>
<dbReference type="EMBL" id="JBBNAG010000003">
    <property type="protein sequence ID" value="KAK9148992.1"/>
    <property type="molecule type" value="Genomic_DNA"/>
</dbReference>
<protein>
    <recommendedName>
        <fullName evidence="5">Hexosyltransferase</fullName>
        <ecNumber evidence="5">2.4.1.-</ecNumber>
    </recommendedName>
</protein>
<proteinExistence type="inferred from homology"/>
<evidence type="ECO:0000313" key="7">
    <source>
        <dbReference type="Proteomes" id="UP001419268"/>
    </source>
</evidence>
<dbReference type="GO" id="GO:0005794">
    <property type="term" value="C:Golgi apparatus"/>
    <property type="evidence" value="ECO:0007669"/>
    <property type="project" value="TreeGrafter"/>
</dbReference>
<accession>A0AAP0KAP3</accession>
<comment type="pathway">
    <text evidence="1">Glycan metabolism; pectin biosynthesis.</text>
</comment>
<evidence type="ECO:0000256" key="4">
    <source>
        <dbReference type="ARBA" id="ARBA00022679"/>
    </source>
</evidence>
<dbReference type="AlphaFoldDB" id="A0AAP0KAP3"/>
<dbReference type="Proteomes" id="UP001419268">
    <property type="component" value="Unassembled WGS sequence"/>
</dbReference>
<keyword evidence="7" id="KW-1185">Reference proteome</keyword>
<evidence type="ECO:0000256" key="5">
    <source>
        <dbReference type="RuleBase" id="RU362027"/>
    </source>
</evidence>
<evidence type="ECO:0000256" key="3">
    <source>
        <dbReference type="ARBA" id="ARBA00022676"/>
    </source>
</evidence>
<dbReference type="Gene3D" id="3.90.550.10">
    <property type="entry name" value="Spore Coat Polysaccharide Biosynthesis Protein SpsA, Chain A"/>
    <property type="match status" value="1"/>
</dbReference>
<dbReference type="InterPro" id="IPR050748">
    <property type="entry name" value="Glycosyltrans_8_dom-fam"/>
</dbReference>
<name>A0AAP0KAP3_9MAGN</name>
<gene>
    <name evidence="6" type="ORF">Scep_007749</name>
</gene>